<evidence type="ECO:0000313" key="3">
    <source>
        <dbReference type="Proteomes" id="UP000503308"/>
    </source>
</evidence>
<organism evidence="2 3">
    <name type="scientific">Roseobacter ponti</name>
    <dbReference type="NCBI Taxonomy" id="1891787"/>
    <lineage>
        <taxon>Bacteria</taxon>
        <taxon>Pseudomonadati</taxon>
        <taxon>Pseudomonadota</taxon>
        <taxon>Alphaproteobacteria</taxon>
        <taxon>Rhodobacterales</taxon>
        <taxon>Roseobacteraceae</taxon>
        <taxon>Roseobacter</taxon>
    </lineage>
</organism>
<gene>
    <name evidence="2" type="ORF">G3256_14100</name>
</gene>
<dbReference type="RefSeq" id="WP_169641443.1">
    <property type="nucleotide sequence ID" value="NZ_CP048788.1"/>
</dbReference>
<dbReference type="EMBL" id="CP048788">
    <property type="protein sequence ID" value="QJF52224.1"/>
    <property type="molecule type" value="Genomic_DNA"/>
</dbReference>
<reference evidence="2 3" key="1">
    <citation type="submission" date="2020-02" db="EMBL/GenBank/DDBJ databases">
        <title>Genome sequence of Roseobacter ponti.</title>
        <authorList>
            <person name="Hollensteiner J."/>
            <person name="Schneider D."/>
            <person name="Poehlein A."/>
            <person name="Daniel R."/>
        </authorList>
    </citation>
    <scope>NUCLEOTIDE SEQUENCE [LARGE SCALE GENOMIC DNA]</scope>
    <source>
        <strain evidence="2 3">DSM 106830</strain>
    </source>
</reference>
<dbReference type="SUPFAM" id="SSF51294">
    <property type="entry name" value="Hedgehog/intein (Hint) domain"/>
    <property type="match status" value="1"/>
</dbReference>
<sequence length="250" mass="26541">MTLTPPASTLPAPVSASDTRPASRINCAVRIADIAALRSDRSTIIGQRRIPALPLFDRAFSAFARGTLVHTPQGPVAVEDLHPGDRVATSGGTGEITWIGSASYAPADDAGRMPLTRIMADSFGVNRPDSFVSLGAAACLLQTPAHLRAGYEGRQVMTPARSFVDGVNVIEVTPPTPVRLFHIALRQHDAIIAGGLEVESFHPDAAALRDTSHTLRDVYMSLFPHIESLSEFGPVAFERLPADASDQTAA</sequence>
<accession>A0A858SU56</accession>
<protein>
    <recommendedName>
        <fullName evidence="1">Hedgehog/Intein (Hint) domain-containing protein</fullName>
    </recommendedName>
</protein>
<keyword evidence="3" id="KW-1185">Reference proteome</keyword>
<feature type="domain" description="Hedgehog/Intein (Hint)" evidence="1">
    <location>
        <begin position="62"/>
        <end position="204"/>
    </location>
</feature>
<name>A0A858SU56_9RHOB</name>
<proteinExistence type="predicted"/>
<dbReference type="AlphaFoldDB" id="A0A858SU56"/>
<dbReference type="InterPro" id="IPR036844">
    <property type="entry name" value="Hint_dom_sf"/>
</dbReference>
<dbReference type="InterPro" id="IPR028992">
    <property type="entry name" value="Hedgehog/Intein_dom"/>
</dbReference>
<evidence type="ECO:0000259" key="1">
    <source>
        <dbReference type="Pfam" id="PF13403"/>
    </source>
</evidence>
<dbReference type="Proteomes" id="UP000503308">
    <property type="component" value="Chromosome"/>
</dbReference>
<evidence type="ECO:0000313" key="2">
    <source>
        <dbReference type="EMBL" id="QJF52224.1"/>
    </source>
</evidence>
<dbReference type="Pfam" id="PF13403">
    <property type="entry name" value="Hint_2"/>
    <property type="match status" value="1"/>
</dbReference>
<dbReference type="KEGG" id="rpon:G3256_14100"/>